<protein>
    <recommendedName>
        <fullName evidence="2">DUF11 domain-containing protein</fullName>
    </recommendedName>
</protein>
<accession>A0A1G2TVK7</accession>
<feature type="compositionally biased region" description="Low complexity" evidence="1">
    <location>
        <begin position="77"/>
        <end position="92"/>
    </location>
</feature>
<comment type="caution">
    <text evidence="3">The sequence shown here is derived from an EMBL/GenBank/DDBJ whole genome shotgun (WGS) entry which is preliminary data.</text>
</comment>
<evidence type="ECO:0000313" key="4">
    <source>
        <dbReference type="Proteomes" id="UP000178404"/>
    </source>
</evidence>
<organism evidence="3 4">
    <name type="scientific">Candidatus Zambryskibacteria bacterium RIFCSPLOWO2_01_FULL_35_19</name>
    <dbReference type="NCBI Taxonomy" id="1802757"/>
    <lineage>
        <taxon>Bacteria</taxon>
        <taxon>Candidatus Zambryskiibacteriota</taxon>
    </lineage>
</organism>
<feature type="domain" description="DUF11" evidence="2">
    <location>
        <begin position="489"/>
        <end position="588"/>
    </location>
</feature>
<gene>
    <name evidence="3" type="ORF">A3A90_00135</name>
</gene>
<dbReference type="AlphaFoldDB" id="A0A1G2TVK7"/>
<dbReference type="EMBL" id="MHWA01000018">
    <property type="protein sequence ID" value="OHB01244.1"/>
    <property type="molecule type" value="Genomic_DNA"/>
</dbReference>
<evidence type="ECO:0000256" key="1">
    <source>
        <dbReference type="SAM" id="MobiDB-lite"/>
    </source>
</evidence>
<sequence>MYFHSLNFNRYKITKIAFSVFLIVSILNLTFVPAISSYADDEVPPTETIVEETLPADTAPETVVETGDAISQTEIGNDVNTSNTDTETNNNENNEDQNNEGGIDLTIQNGSEAEAHNISTTTANTGNNEADGEEGSAIVDSGEAVANADVVNQVNTNIIDSDGEIIAGGGSLGDTSLDLRDVTSSTTTSCNGCISSTTITNQNTATVTNNILVSANTGGNNASSTATSTILTGDAYAGANVVNIVNTNIVHSNYMLLVFNNFGDWSGDLVFPNVDFFANFLSLFNPNCDCQGDTNISNSNLANVSNGVNTSANSGDNSAGGGSSIISTGNALSSSNTYNAVNTNIYGDSSFYLLVKVFGDWNGNIFNLPDGIVWENTPEGLVLYSDGDGSFENGGRNAGNLNIENENIANVENNVDVSANTGGNTATGTDAFVATGNAYAGTNVVNVVNTNIISSNWMAALVNVFGNWNGNISFGQPDLWIGTVADVDGEVLAGSSVTFTTTVKNNGDAKASDINILANLKSSYFKFNQSYSDSHLHHIDSLMPGESVQFSYFGMTERFVPDERPPVIIDTTVSSFETDANINDNFDTLSFNIAYNWGAIILPQTSFSFSYPDLEVTKTHTISSSIGINGEEMVPFGGSVDYKIVVKNHGGSAFKGVLYDELQDANGDVVNTQSWELGEILPDEEIVVTYTTEFTDESVSGTYTNYAWVEAVGGDIVNHIEENADSNVASDKVTLAEKQIVLKIPELELEPEKILPAEVLGLFTEIAPIVEEEQYVEFLGGFCAEEKKSGRNISSLSQSLLLSLSLILIIRKRKGLHVNLF</sequence>
<feature type="region of interest" description="Disordered" evidence="1">
    <location>
        <begin position="67"/>
        <end position="105"/>
    </location>
</feature>
<proteinExistence type="predicted"/>
<dbReference type="Pfam" id="PF01345">
    <property type="entry name" value="DUF11"/>
    <property type="match status" value="1"/>
</dbReference>
<evidence type="ECO:0000313" key="3">
    <source>
        <dbReference type="EMBL" id="OHB01244.1"/>
    </source>
</evidence>
<name>A0A1G2TVK7_9BACT</name>
<dbReference type="InterPro" id="IPR001434">
    <property type="entry name" value="OmcB-like_DUF11"/>
</dbReference>
<reference evidence="3 4" key="1">
    <citation type="journal article" date="2016" name="Nat. Commun.">
        <title>Thousands of microbial genomes shed light on interconnected biogeochemical processes in an aquifer system.</title>
        <authorList>
            <person name="Anantharaman K."/>
            <person name="Brown C.T."/>
            <person name="Hug L.A."/>
            <person name="Sharon I."/>
            <person name="Castelle C.J."/>
            <person name="Probst A.J."/>
            <person name="Thomas B.C."/>
            <person name="Singh A."/>
            <person name="Wilkins M.J."/>
            <person name="Karaoz U."/>
            <person name="Brodie E.L."/>
            <person name="Williams K.H."/>
            <person name="Hubbard S.S."/>
            <person name="Banfield J.F."/>
        </authorList>
    </citation>
    <scope>NUCLEOTIDE SEQUENCE [LARGE SCALE GENOMIC DNA]</scope>
</reference>
<dbReference type="Gene3D" id="2.60.40.10">
    <property type="entry name" value="Immunoglobulins"/>
    <property type="match status" value="2"/>
</dbReference>
<dbReference type="Proteomes" id="UP000178404">
    <property type="component" value="Unassembled WGS sequence"/>
</dbReference>
<dbReference type="InterPro" id="IPR013783">
    <property type="entry name" value="Ig-like_fold"/>
</dbReference>
<evidence type="ECO:0000259" key="2">
    <source>
        <dbReference type="Pfam" id="PF01345"/>
    </source>
</evidence>